<proteinExistence type="predicted"/>
<protein>
    <submittedName>
        <fullName evidence="2">Methyltransferase family protein</fullName>
    </submittedName>
</protein>
<organism evidence="2 3">
    <name type="scientific">Allonocardiopsis opalescens</name>
    <dbReference type="NCBI Taxonomy" id="1144618"/>
    <lineage>
        <taxon>Bacteria</taxon>
        <taxon>Bacillati</taxon>
        <taxon>Actinomycetota</taxon>
        <taxon>Actinomycetes</taxon>
        <taxon>Streptosporangiales</taxon>
        <taxon>Allonocardiopsis</taxon>
    </lineage>
</organism>
<keyword evidence="1" id="KW-0812">Transmembrane</keyword>
<dbReference type="InterPro" id="IPR006311">
    <property type="entry name" value="TAT_signal"/>
</dbReference>
<gene>
    <name evidence="2" type="ORF">CLV72_106169</name>
</gene>
<dbReference type="CDD" id="cd02440">
    <property type="entry name" value="AdoMet_MTases"/>
    <property type="match status" value="1"/>
</dbReference>
<keyword evidence="2" id="KW-0808">Transferase</keyword>
<keyword evidence="1" id="KW-0472">Membrane</keyword>
<evidence type="ECO:0000313" key="3">
    <source>
        <dbReference type="Proteomes" id="UP000237846"/>
    </source>
</evidence>
<dbReference type="OrthoDB" id="823440at2"/>
<dbReference type="PANTHER" id="PTHR43167">
    <property type="entry name" value="PUTATIVE (AFU_ORTHOLOGUE AFUA_6G01830)-RELATED"/>
    <property type="match status" value="1"/>
</dbReference>
<accession>A0A2T0Q0D5</accession>
<keyword evidence="3" id="KW-1185">Reference proteome</keyword>
<dbReference type="SUPFAM" id="SSF53335">
    <property type="entry name" value="S-adenosyl-L-methionine-dependent methyltransferases"/>
    <property type="match status" value="1"/>
</dbReference>
<evidence type="ECO:0000256" key="1">
    <source>
        <dbReference type="SAM" id="Phobius"/>
    </source>
</evidence>
<dbReference type="Pfam" id="PF13578">
    <property type="entry name" value="Methyltransf_24"/>
    <property type="match status" value="1"/>
</dbReference>
<dbReference type="EMBL" id="PVZC01000006">
    <property type="protein sequence ID" value="PRX97133.1"/>
    <property type="molecule type" value="Genomic_DNA"/>
</dbReference>
<comment type="caution">
    <text evidence="2">The sequence shown here is derived from an EMBL/GenBank/DDBJ whole genome shotgun (WGS) entry which is preliminary data.</text>
</comment>
<dbReference type="Gene3D" id="3.40.50.150">
    <property type="entry name" value="Vaccinia Virus protein VP39"/>
    <property type="match status" value="1"/>
</dbReference>
<dbReference type="Proteomes" id="UP000237846">
    <property type="component" value="Unassembled WGS sequence"/>
</dbReference>
<dbReference type="AlphaFoldDB" id="A0A2T0Q0D5"/>
<sequence length="342" mass="36976">MLAHLSRRDVILIGALLALGAVTAAWAAFGEGSPALAAVLLLQGVVLAGIVLVRRDVIRAVNGNRELGRSLARLDTALASVAKHVKADRGAEERRMLRELDTAQREGFERIGQAVDTLTVRHRTGLNQISADTWSLLNLLRVVDVHHEIPAPGGWAATPQTLLAIVSEVMTRPGAPLVVECGSGTSTVWLATALRQKGAGRVIALDHDEHFAAQTRERLLRAGLADWAEVRHAPLRELSLEGSTAPWYDPAALEGISGVDVLFVDGPPQATGEQARYPAYEMLAEALNDGATVVLDDVDRAEEKRVAERWQKLRPAGRSLEPLRRLDRAQLFAVHRAAAPAR</sequence>
<reference evidence="2 3" key="1">
    <citation type="submission" date="2018-03" db="EMBL/GenBank/DDBJ databases">
        <title>Genomic Encyclopedia of Archaeal and Bacterial Type Strains, Phase II (KMG-II): from individual species to whole genera.</title>
        <authorList>
            <person name="Goeker M."/>
        </authorList>
    </citation>
    <scope>NUCLEOTIDE SEQUENCE [LARGE SCALE GENOMIC DNA]</scope>
    <source>
        <strain evidence="2 3">DSM 45601</strain>
    </source>
</reference>
<keyword evidence="2" id="KW-0489">Methyltransferase</keyword>
<name>A0A2T0Q0D5_9ACTN</name>
<dbReference type="RefSeq" id="WP_106248913.1">
    <property type="nucleotide sequence ID" value="NZ_PVZC01000006.1"/>
</dbReference>
<dbReference type="PANTHER" id="PTHR43167:SF1">
    <property type="entry name" value="PUTATIVE (AFU_ORTHOLOGUE AFUA_6G01830)-RELATED"/>
    <property type="match status" value="1"/>
</dbReference>
<dbReference type="GO" id="GO:0008168">
    <property type="term" value="F:methyltransferase activity"/>
    <property type="evidence" value="ECO:0007669"/>
    <property type="project" value="UniProtKB-KW"/>
</dbReference>
<evidence type="ECO:0000313" key="2">
    <source>
        <dbReference type="EMBL" id="PRX97133.1"/>
    </source>
</evidence>
<dbReference type="GO" id="GO:0032259">
    <property type="term" value="P:methylation"/>
    <property type="evidence" value="ECO:0007669"/>
    <property type="project" value="UniProtKB-KW"/>
</dbReference>
<feature type="transmembrane region" description="Helical" evidence="1">
    <location>
        <begin position="34"/>
        <end position="53"/>
    </location>
</feature>
<keyword evidence="1" id="KW-1133">Transmembrane helix</keyword>
<dbReference type="InterPro" id="IPR029063">
    <property type="entry name" value="SAM-dependent_MTases_sf"/>
</dbReference>
<dbReference type="PROSITE" id="PS51318">
    <property type="entry name" value="TAT"/>
    <property type="match status" value="1"/>
</dbReference>